<sequence length="44" mass="5005">MKFPTSLTDIGKLHGKSSHKNVNNFISIYSIIITDIYVFATEIF</sequence>
<protein>
    <submittedName>
        <fullName evidence="2">Uncharacterized protein</fullName>
    </submittedName>
</protein>
<proteinExistence type="predicted"/>
<keyword evidence="1" id="KW-1133">Transmembrane helix</keyword>
<accession>C0ES03</accession>
<dbReference type="EMBL" id="ACEP01000011">
    <property type="protein sequence ID" value="EEG37915.1"/>
    <property type="molecule type" value="Genomic_DNA"/>
</dbReference>
<name>C0ES03_9FIRM</name>
<organism evidence="2 3">
    <name type="scientific">Anaerobutyricum hallii DSM 3353</name>
    <dbReference type="NCBI Taxonomy" id="411469"/>
    <lineage>
        <taxon>Bacteria</taxon>
        <taxon>Bacillati</taxon>
        <taxon>Bacillota</taxon>
        <taxon>Clostridia</taxon>
        <taxon>Lachnospirales</taxon>
        <taxon>Lachnospiraceae</taxon>
        <taxon>Anaerobutyricum</taxon>
    </lineage>
</organism>
<gene>
    <name evidence="2" type="ORF">EUBHAL_00156</name>
</gene>
<dbReference type="AlphaFoldDB" id="C0ES03"/>
<keyword evidence="1" id="KW-0812">Transmembrane</keyword>
<evidence type="ECO:0000256" key="1">
    <source>
        <dbReference type="SAM" id="Phobius"/>
    </source>
</evidence>
<reference evidence="2 3" key="1">
    <citation type="submission" date="2009-01" db="EMBL/GenBank/DDBJ databases">
        <authorList>
            <person name="Fulton L."/>
            <person name="Clifton S."/>
            <person name="Fulton B."/>
            <person name="Xu J."/>
            <person name="Minx P."/>
            <person name="Pepin K.H."/>
            <person name="Johnson M."/>
            <person name="Bhonagiri V."/>
            <person name="Nash W.E."/>
            <person name="Mardis E.R."/>
            <person name="Wilson R.K."/>
        </authorList>
    </citation>
    <scope>NUCLEOTIDE SEQUENCE [LARGE SCALE GENOMIC DNA]</scope>
    <source>
        <strain evidence="2 3">DSM 3353</strain>
    </source>
</reference>
<evidence type="ECO:0000313" key="3">
    <source>
        <dbReference type="Proteomes" id="UP000003174"/>
    </source>
</evidence>
<keyword evidence="1" id="KW-0472">Membrane</keyword>
<comment type="caution">
    <text evidence="2">The sequence shown here is derived from an EMBL/GenBank/DDBJ whole genome shotgun (WGS) entry which is preliminary data.</text>
</comment>
<reference evidence="2 3" key="2">
    <citation type="submission" date="2009-02" db="EMBL/GenBank/DDBJ databases">
        <title>Draft genome sequence of Eubacterium hallii (DSM 3353).</title>
        <authorList>
            <person name="Sudarsanam P."/>
            <person name="Ley R."/>
            <person name="Guruge J."/>
            <person name="Turnbaugh P.J."/>
            <person name="Mahowald M."/>
            <person name="Liep D."/>
            <person name="Gordon J."/>
        </authorList>
    </citation>
    <scope>NUCLEOTIDE SEQUENCE [LARGE SCALE GENOMIC DNA]</scope>
    <source>
        <strain evidence="2 3">DSM 3353</strain>
    </source>
</reference>
<dbReference type="Proteomes" id="UP000003174">
    <property type="component" value="Unassembled WGS sequence"/>
</dbReference>
<evidence type="ECO:0000313" key="2">
    <source>
        <dbReference type="EMBL" id="EEG37915.1"/>
    </source>
</evidence>
<feature type="transmembrane region" description="Helical" evidence="1">
    <location>
        <begin position="21"/>
        <end position="40"/>
    </location>
</feature>